<comment type="caution">
    <text evidence="8">The sequence shown here is derived from an EMBL/GenBank/DDBJ whole genome shotgun (WGS) entry which is preliminary data.</text>
</comment>
<protein>
    <recommendedName>
        <fullName evidence="6">Mini-ribonuclease 3</fullName>
        <shortName evidence="6">Mini-3</shortName>
        <shortName evidence="6">Mini-RNase 3</shortName>
        <ecNumber evidence="6">3.1.26.-</ecNumber>
    </recommendedName>
    <alternativeName>
        <fullName evidence="6">Mini-RNase III</fullName>
        <shortName evidence="6">Mini-III</shortName>
    </alternativeName>
</protein>
<evidence type="ECO:0000256" key="6">
    <source>
        <dbReference type="HAMAP-Rule" id="MF_01468"/>
    </source>
</evidence>
<evidence type="ECO:0000313" key="11">
    <source>
        <dbReference type="Proteomes" id="UP000094067"/>
    </source>
</evidence>
<keyword evidence="1 6" id="KW-0690">Ribosome biogenesis</keyword>
<keyword evidence="3 6" id="KW-0540">Nuclease</keyword>
<evidence type="ECO:0000313" key="8">
    <source>
        <dbReference type="EMBL" id="ODM03527.1"/>
    </source>
</evidence>
<evidence type="ECO:0000313" key="9">
    <source>
        <dbReference type="EMBL" id="ODR50614.1"/>
    </source>
</evidence>
<evidence type="ECO:0000313" key="10">
    <source>
        <dbReference type="EMBL" id="ODR61794.1"/>
    </source>
</evidence>
<dbReference type="InterPro" id="IPR008226">
    <property type="entry name" value="Mini3_fam"/>
</dbReference>
<dbReference type="HAMAP" id="MF_01468">
    <property type="entry name" value="RNase_Mini_III"/>
    <property type="match status" value="1"/>
</dbReference>
<dbReference type="RefSeq" id="WP_069153977.1">
    <property type="nucleotide sequence ID" value="NZ_DBFYTW010000313.1"/>
</dbReference>
<dbReference type="PANTHER" id="PTHR34276">
    <property type="entry name" value="MINI-RIBONUCLEASE 3"/>
    <property type="match status" value="1"/>
</dbReference>
<proteinExistence type="inferred from homology"/>
<keyword evidence="13" id="KW-1185">Reference proteome</keyword>
<comment type="similarity">
    <text evidence="6">Belongs to the MrnC RNase family.</text>
</comment>
<reference evidence="8 11" key="1">
    <citation type="submission" date="2016-07" db="EMBL/GenBank/DDBJ databases">
        <title>Characterization of isolates of Eisenbergiella tayi derived from blood cultures, using whole genome sequencing.</title>
        <authorList>
            <person name="Burdz T."/>
            <person name="Wiebe D."/>
            <person name="Huynh C."/>
            <person name="Bernard K."/>
        </authorList>
    </citation>
    <scope>NUCLEOTIDE SEQUENCE [LARGE SCALE GENOMIC DNA]</scope>
    <source>
        <strain evidence="8 11">NML 110608</strain>
    </source>
</reference>
<evidence type="ECO:0000256" key="2">
    <source>
        <dbReference type="ARBA" id="ARBA00022552"/>
    </source>
</evidence>
<keyword evidence="5 6" id="KW-0378">Hydrolase</keyword>
<keyword evidence="4 6" id="KW-0255">Endonuclease</keyword>
<dbReference type="AlphaFoldDB" id="A0A1E3A4X1"/>
<dbReference type="OrthoDB" id="46571at2"/>
<dbReference type="CDD" id="cd00593">
    <property type="entry name" value="RIBOc"/>
    <property type="match status" value="1"/>
</dbReference>
<comment type="subunit">
    <text evidence="6">Homodimer.</text>
</comment>
<dbReference type="InterPro" id="IPR000999">
    <property type="entry name" value="RNase_III_dom"/>
</dbReference>
<keyword evidence="6" id="KW-0699">rRNA-binding</keyword>
<comment type="function">
    <text evidence="6">Involved in correct processing of both the 5' and 3' ends of 23S rRNA precursor. Processes 30S rRNA precursor transcript even in absence of ribonuclease 3 (Rnc); Rnc processes 30S rRNA into smaller rRNA precursors.</text>
</comment>
<dbReference type="GO" id="GO:0019843">
    <property type="term" value="F:rRNA binding"/>
    <property type="evidence" value="ECO:0007669"/>
    <property type="project" value="UniProtKB-UniRule"/>
</dbReference>
<dbReference type="GO" id="GO:0005737">
    <property type="term" value="C:cytoplasm"/>
    <property type="evidence" value="ECO:0007669"/>
    <property type="project" value="UniProtKB-SubCell"/>
</dbReference>
<dbReference type="InterPro" id="IPR036389">
    <property type="entry name" value="RNase_III_sf"/>
</dbReference>
<organism evidence="8 11">
    <name type="scientific">Eisenbergiella tayi</name>
    <dbReference type="NCBI Taxonomy" id="1432052"/>
    <lineage>
        <taxon>Bacteria</taxon>
        <taxon>Bacillati</taxon>
        <taxon>Bacillota</taxon>
        <taxon>Clostridia</taxon>
        <taxon>Lachnospirales</taxon>
        <taxon>Lachnospiraceae</taxon>
        <taxon>Eisenbergiella</taxon>
    </lineage>
</organism>
<evidence type="ECO:0000256" key="5">
    <source>
        <dbReference type="ARBA" id="ARBA00022801"/>
    </source>
</evidence>
<evidence type="ECO:0000256" key="4">
    <source>
        <dbReference type="ARBA" id="ARBA00022759"/>
    </source>
</evidence>
<sequence>MEESISLLAQIKREFGLGEVDLRTYSPLTLAFVGDCIYDLIIRTMVVECHNASPNRLHKEKSRLVKARTQALMGDAIQSFLTPEEQAVFRRGRNAKSYTTAKNATVGDYRKATALEALYGYLYLDDRMDRLMELIKISLNELDIHL</sequence>
<dbReference type="EC" id="3.1.26.-" evidence="6"/>
<name>A0A1E3A4X1_9FIRM</name>
<reference evidence="9 12" key="3">
    <citation type="submission" date="2016-08" db="EMBL/GenBank/DDBJ databases">
        <authorList>
            <person name="Seilhamer J.J."/>
        </authorList>
    </citation>
    <scope>NUCLEOTIDE SEQUENCE [LARGE SCALE GENOMIC DNA]</scope>
    <source>
        <strain evidence="9 12">NML150140-1</strain>
    </source>
</reference>
<dbReference type="GO" id="GO:0006364">
    <property type="term" value="P:rRNA processing"/>
    <property type="evidence" value="ECO:0007669"/>
    <property type="project" value="UniProtKB-UniRule"/>
</dbReference>
<comment type="cofactor">
    <cofactor evidence="6">
        <name>Mg(2+)</name>
        <dbReference type="ChEBI" id="CHEBI:18420"/>
    </cofactor>
</comment>
<gene>
    <name evidence="6 8" type="primary">mrnC</name>
    <name evidence="9" type="ORF">BEI59_14650</name>
    <name evidence="8" type="ORF">BEI61_04325</name>
    <name evidence="10" type="ORF">BEI63_00155</name>
</gene>
<dbReference type="PANTHER" id="PTHR34276:SF1">
    <property type="entry name" value="MINI-RIBONUCLEASE 3"/>
    <property type="match status" value="1"/>
</dbReference>
<evidence type="ECO:0000313" key="13">
    <source>
        <dbReference type="Proteomes" id="UP000094869"/>
    </source>
</evidence>
<dbReference type="SUPFAM" id="SSF69065">
    <property type="entry name" value="RNase III domain-like"/>
    <property type="match status" value="1"/>
</dbReference>
<comment type="subcellular location">
    <subcellularLocation>
        <location evidence="6">Cytoplasm</location>
    </subcellularLocation>
</comment>
<dbReference type="EMBL" id="MEHA01000010">
    <property type="protein sequence ID" value="ODR50614.1"/>
    <property type="molecule type" value="Genomic_DNA"/>
</dbReference>
<dbReference type="Proteomes" id="UP000094067">
    <property type="component" value="Unassembled WGS sequence"/>
</dbReference>
<dbReference type="Gene3D" id="1.10.1520.10">
    <property type="entry name" value="Ribonuclease III domain"/>
    <property type="match status" value="1"/>
</dbReference>
<evidence type="ECO:0000313" key="12">
    <source>
        <dbReference type="Proteomes" id="UP000094271"/>
    </source>
</evidence>
<keyword evidence="6" id="KW-0460">Magnesium</keyword>
<dbReference type="Pfam" id="PF00636">
    <property type="entry name" value="Ribonuclease_3"/>
    <property type="match status" value="1"/>
</dbReference>
<reference evidence="10 13" key="2">
    <citation type="submission" date="2016-08" db="EMBL/GenBank/DDBJ databases">
        <title>Characterization of Isolates of Eisenbergiella tayi Derived from Blood Cultures, Using Whole Genome Sequencing.</title>
        <authorList>
            <person name="Bernier A.-M."/>
            <person name="Burdz T."/>
            <person name="Wiebe D."/>
            <person name="Bernard K."/>
        </authorList>
    </citation>
    <scope>NUCLEOTIDE SEQUENCE [LARGE SCALE GENOMIC DNA]</scope>
    <source>
        <strain evidence="10 13">NML120146</strain>
    </source>
</reference>
<feature type="domain" description="RNase III" evidence="7">
    <location>
        <begin position="4"/>
        <end position="144"/>
    </location>
</feature>
<evidence type="ECO:0000256" key="3">
    <source>
        <dbReference type="ARBA" id="ARBA00022722"/>
    </source>
</evidence>
<dbReference type="EMBL" id="MEHD01000005">
    <property type="protein sequence ID" value="ODR61794.1"/>
    <property type="molecule type" value="Genomic_DNA"/>
</dbReference>
<evidence type="ECO:0000256" key="1">
    <source>
        <dbReference type="ARBA" id="ARBA00022517"/>
    </source>
</evidence>
<feature type="active site" evidence="6">
    <location>
        <position position="35"/>
    </location>
</feature>
<keyword evidence="2 6" id="KW-0698">rRNA processing</keyword>
<dbReference type="GO" id="GO:0004525">
    <property type="term" value="F:ribonuclease III activity"/>
    <property type="evidence" value="ECO:0007669"/>
    <property type="project" value="InterPro"/>
</dbReference>
<evidence type="ECO:0000259" key="7">
    <source>
        <dbReference type="SMART" id="SM00535"/>
    </source>
</evidence>
<dbReference type="Proteomes" id="UP000094869">
    <property type="component" value="Unassembled WGS sequence"/>
</dbReference>
<dbReference type="Proteomes" id="UP000094271">
    <property type="component" value="Unassembled WGS sequence"/>
</dbReference>
<dbReference type="SMART" id="SM00535">
    <property type="entry name" value="RIBOc"/>
    <property type="match status" value="1"/>
</dbReference>
<keyword evidence="6" id="KW-0694">RNA-binding</keyword>
<dbReference type="EMBL" id="MCGH01000003">
    <property type="protein sequence ID" value="ODM03527.1"/>
    <property type="molecule type" value="Genomic_DNA"/>
</dbReference>
<dbReference type="PATRIC" id="fig|1432052.4.peg.4798"/>
<accession>A0A1E3A4X1</accession>
<keyword evidence="6" id="KW-0963">Cytoplasm</keyword>
<dbReference type="PIRSF" id="PIRSF005520">
    <property type="entry name" value="UCP005520"/>
    <property type="match status" value="1"/>
</dbReference>